<comment type="caution">
    <text evidence="4">The sequence shown here is derived from an EMBL/GenBank/DDBJ whole genome shotgun (WGS) entry which is preliminary data.</text>
</comment>
<keyword evidence="5" id="KW-1185">Reference proteome</keyword>
<evidence type="ECO:0000313" key="4">
    <source>
        <dbReference type="EMBL" id="KAF2266931.1"/>
    </source>
</evidence>
<comment type="similarity">
    <text evidence="1">Belongs to the ustYa family.</text>
</comment>
<dbReference type="PANTHER" id="PTHR33365:SF12">
    <property type="entry name" value="TAT PATHWAY SIGNAL SEQUENCE"/>
    <property type="match status" value="1"/>
</dbReference>
<gene>
    <name evidence="4" type="ORF">CC78DRAFT_111712</name>
</gene>
<evidence type="ECO:0000256" key="1">
    <source>
        <dbReference type="ARBA" id="ARBA00035112"/>
    </source>
</evidence>
<sequence>MMARVDEQKYSLLGDEESHEQQSFEPTKKPGLPQCYRWAWPLLVISLVYSLLLTGYVLHPISRPNAQLPWTPAMDGKAVEYKLEDIANFPSSIYSSSPSPEVDEAWERLIQPLYYPATKEELERNGDDPDVIIRLKEGGYFATLGIYHELHCMRRMYWHLHEEHYFPNRSEAAKRGEIAHLRHCIELTLRTFKCTPNTALYSFHYDPKRDTEPFIISTGQRNCINWDLFHSWAKNRAVAYDPQPELLAPASVFREMHLPDPVSKW</sequence>
<dbReference type="AlphaFoldDB" id="A0A9P4KEY9"/>
<dbReference type="OrthoDB" id="3687641at2759"/>
<evidence type="ECO:0008006" key="6">
    <source>
        <dbReference type="Google" id="ProtNLM"/>
    </source>
</evidence>
<dbReference type="PANTHER" id="PTHR33365">
    <property type="entry name" value="YALI0B05434P"/>
    <property type="match status" value="1"/>
</dbReference>
<protein>
    <recommendedName>
        <fullName evidence="6">Cyclochlorotine biosynthesis protein O</fullName>
    </recommendedName>
</protein>
<dbReference type="Proteomes" id="UP000800093">
    <property type="component" value="Unassembled WGS sequence"/>
</dbReference>
<reference evidence="5" key="1">
    <citation type="journal article" date="2020" name="Stud. Mycol.">
        <title>101 Dothideomycetes genomes: A test case for predicting lifestyles and emergence of pathogens.</title>
        <authorList>
            <person name="Haridas S."/>
            <person name="Albert R."/>
            <person name="Binder M."/>
            <person name="Bloem J."/>
            <person name="LaButti K."/>
            <person name="Salamov A."/>
            <person name="Andreopoulos B."/>
            <person name="Baker S."/>
            <person name="Barry K."/>
            <person name="Bills G."/>
            <person name="Bluhm B."/>
            <person name="Cannon C."/>
            <person name="Castanera R."/>
            <person name="Culley D."/>
            <person name="Daum C."/>
            <person name="Ezra D."/>
            <person name="Gonzalez J."/>
            <person name="Henrissat B."/>
            <person name="Kuo A."/>
            <person name="Liang C."/>
            <person name="Lipzen A."/>
            <person name="Lutzoni F."/>
            <person name="Magnuson J."/>
            <person name="Mondo S."/>
            <person name="Nolan M."/>
            <person name="Ohm R."/>
            <person name="Pangilinan J."/>
            <person name="Park H.-J."/>
            <person name="Ramirez L."/>
            <person name="Alfaro M."/>
            <person name="Sun H."/>
            <person name="Tritt A."/>
            <person name="Yoshinaga Y."/>
            <person name="Zwiers L.-H."/>
            <person name="Turgeon B."/>
            <person name="Goodwin S."/>
            <person name="Spatafora J."/>
            <person name="Crous P."/>
            <person name="Grigoriev I."/>
        </authorList>
    </citation>
    <scope>NUCLEOTIDE SEQUENCE [LARGE SCALE GENOMIC DNA]</scope>
    <source>
        <strain evidence="5">CBS 304.66</strain>
    </source>
</reference>
<organism evidence="4 5">
    <name type="scientific">Lojkania enalia</name>
    <dbReference type="NCBI Taxonomy" id="147567"/>
    <lineage>
        <taxon>Eukaryota</taxon>
        <taxon>Fungi</taxon>
        <taxon>Dikarya</taxon>
        <taxon>Ascomycota</taxon>
        <taxon>Pezizomycotina</taxon>
        <taxon>Dothideomycetes</taxon>
        <taxon>Pleosporomycetidae</taxon>
        <taxon>Pleosporales</taxon>
        <taxon>Pleosporales incertae sedis</taxon>
        <taxon>Lojkania</taxon>
    </lineage>
</organism>
<dbReference type="InterPro" id="IPR021765">
    <property type="entry name" value="UstYa-like"/>
</dbReference>
<feature type="region of interest" description="Disordered" evidence="2">
    <location>
        <begin position="1"/>
        <end position="28"/>
    </location>
</feature>
<dbReference type="EMBL" id="ML986595">
    <property type="protein sequence ID" value="KAF2266931.1"/>
    <property type="molecule type" value="Genomic_DNA"/>
</dbReference>
<feature type="transmembrane region" description="Helical" evidence="3">
    <location>
        <begin position="38"/>
        <end position="58"/>
    </location>
</feature>
<dbReference type="Pfam" id="PF11807">
    <property type="entry name" value="UstYa"/>
    <property type="match status" value="1"/>
</dbReference>
<evidence type="ECO:0000256" key="2">
    <source>
        <dbReference type="SAM" id="MobiDB-lite"/>
    </source>
</evidence>
<evidence type="ECO:0000313" key="5">
    <source>
        <dbReference type="Proteomes" id="UP000800093"/>
    </source>
</evidence>
<name>A0A9P4KEY9_9PLEO</name>
<proteinExistence type="inferred from homology"/>
<dbReference type="GO" id="GO:0043386">
    <property type="term" value="P:mycotoxin biosynthetic process"/>
    <property type="evidence" value="ECO:0007669"/>
    <property type="project" value="InterPro"/>
</dbReference>
<evidence type="ECO:0000256" key="3">
    <source>
        <dbReference type="SAM" id="Phobius"/>
    </source>
</evidence>
<keyword evidence="3" id="KW-0472">Membrane</keyword>
<keyword evidence="3" id="KW-1133">Transmembrane helix</keyword>
<feature type="compositionally biased region" description="Basic and acidic residues" evidence="2">
    <location>
        <begin position="19"/>
        <end position="28"/>
    </location>
</feature>
<keyword evidence="3" id="KW-0812">Transmembrane</keyword>
<accession>A0A9P4KEY9</accession>